<dbReference type="CDD" id="cd11386">
    <property type="entry name" value="MCP_signal"/>
    <property type="match status" value="1"/>
</dbReference>
<dbReference type="CDD" id="cd06225">
    <property type="entry name" value="HAMP"/>
    <property type="match status" value="2"/>
</dbReference>
<evidence type="ECO:0000256" key="4">
    <source>
        <dbReference type="PROSITE-ProRule" id="PRU00284"/>
    </source>
</evidence>
<dbReference type="Gene3D" id="1.10.287.950">
    <property type="entry name" value="Methyl-accepting chemotaxis protein"/>
    <property type="match status" value="1"/>
</dbReference>
<dbReference type="InterPro" id="IPR003660">
    <property type="entry name" value="HAMP_dom"/>
</dbReference>
<evidence type="ECO:0000256" key="3">
    <source>
        <dbReference type="ARBA" id="ARBA00029447"/>
    </source>
</evidence>
<comment type="subcellular location">
    <subcellularLocation>
        <location evidence="1">Membrane</location>
    </subcellularLocation>
</comment>
<organism evidence="8">
    <name type="scientific">Ignavibacterium album</name>
    <dbReference type="NCBI Taxonomy" id="591197"/>
    <lineage>
        <taxon>Bacteria</taxon>
        <taxon>Pseudomonadati</taxon>
        <taxon>Ignavibacteriota</taxon>
        <taxon>Ignavibacteria</taxon>
        <taxon>Ignavibacteriales</taxon>
        <taxon>Ignavibacteriaceae</taxon>
        <taxon>Ignavibacterium</taxon>
    </lineage>
</organism>
<accession>A0A7V3E6K9</accession>
<name>A0A7V3E6K9_9BACT</name>
<evidence type="ECO:0000256" key="2">
    <source>
        <dbReference type="ARBA" id="ARBA00023224"/>
    </source>
</evidence>
<keyword evidence="5" id="KW-0472">Membrane</keyword>
<dbReference type="PANTHER" id="PTHR32089:SF112">
    <property type="entry name" value="LYSOZYME-LIKE PROTEIN-RELATED"/>
    <property type="match status" value="1"/>
</dbReference>
<evidence type="ECO:0000256" key="5">
    <source>
        <dbReference type="SAM" id="Phobius"/>
    </source>
</evidence>
<dbReference type="InterPro" id="IPR004089">
    <property type="entry name" value="MCPsignal_dom"/>
</dbReference>
<feature type="domain" description="HAMP" evidence="7">
    <location>
        <begin position="222"/>
        <end position="273"/>
    </location>
</feature>
<evidence type="ECO:0000256" key="1">
    <source>
        <dbReference type="ARBA" id="ARBA00004370"/>
    </source>
</evidence>
<evidence type="ECO:0000259" key="6">
    <source>
        <dbReference type="PROSITE" id="PS50111"/>
    </source>
</evidence>
<comment type="similarity">
    <text evidence="3">Belongs to the methyl-accepting chemotaxis (MCP) protein family.</text>
</comment>
<dbReference type="PANTHER" id="PTHR32089">
    <property type="entry name" value="METHYL-ACCEPTING CHEMOTAXIS PROTEIN MCPB"/>
    <property type="match status" value="1"/>
</dbReference>
<gene>
    <name evidence="8" type="ORF">ENS31_02550</name>
</gene>
<dbReference type="Pfam" id="PF00672">
    <property type="entry name" value="HAMP"/>
    <property type="match status" value="1"/>
</dbReference>
<dbReference type="GO" id="GO:0007165">
    <property type="term" value="P:signal transduction"/>
    <property type="evidence" value="ECO:0007669"/>
    <property type="project" value="UniProtKB-KW"/>
</dbReference>
<evidence type="ECO:0000259" key="7">
    <source>
        <dbReference type="PROSITE" id="PS50885"/>
    </source>
</evidence>
<keyword evidence="2 4" id="KW-0807">Transducer</keyword>
<dbReference type="EMBL" id="DSUJ01000008">
    <property type="protein sequence ID" value="HFI90392.1"/>
    <property type="molecule type" value="Genomic_DNA"/>
</dbReference>
<reference evidence="8" key="1">
    <citation type="journal article" date="2020" name="mSystems">
        <title>Genome- and Community-Level Interaction Insights into Carbon Utilization and Element Cycling Functions of Hydrothermarchaeota in Hydrothermal Sediment.</title>
        <authorList>
            <person name="Zhou Z."/>
            <person name="Liu Y."/>
            <person name="Xu W."/>
            <person name="Pan J."/>
            <person name="Luo Z.H."/>
            <person name="Li M."/>
        </authorList>
    </citation>
    <scope>NUCLEOTIDE SEQUENCE [LARGE SCALE GENOMIC DNA]</scope>
    <source>
        <strain evidence="8">SpSt-479</strain>
    </source>
</reference>
<feature type="transmembrane region" description="Helical" evidence="5">
    <location>
        <begin position="20"/>
        <end position="40"/>
    </location>
</feature>
<protein>
    <submittedName>
        <fullName evidence="8">Methyl-accepting chemotaxis protein</fullName>
    </submittedName>
</protein>
<feature type="domain" description="HAMP" evidence="7">
    <location>
        <begin position="356"/>
        <end position="403"/>
    </location>
</feature>
<dbReference type="SMART" id="SM00283">
    <property type="entry name" value="MA"/>
    <property type="match status" value="1"/>
</dbReference>
<dbReference type="Pfam" id="PF18947">
    <property type="entry name" value="HAMP_2"/>
    <property type="match status" value="1"/>
</dbReference>
<dbReference type="InterPro" id="IPR024478">
    <property type="entry name" value="HlyB_4HB_MCP"/>
</dbReference>
<comment type="caution">
    <text evidence="8">The sequence shown here is derived from an EMBL/GenBank/DDBJ whole genome shotgun (WGS) entry which is preliminary data.</text>
</comment>
<dbReference type="PROSITE" id="PS50885">
    <property type="entry name" value="HAMP"/>
    <property type="match status" value="3"/>
</dbReference>
<dbReference type="Pfam" id="PF12729">
    <property type="entry name" value="4HB_MCP_1"/>
    <property type="match status" value="1"/>
</dbReference>
<keyword evidence="5" id="KW-1133">Transmembrane helix</keyword>
<dbReference type="PROSITE" id="PS50111">
    <property type="entry name" value="CHEMOTAXIS_TRANSDUC_2"/>
    <property type="match status" value="1"/>
</dbReference>
<proteinExistence type="inferred from homology"/>
<dbReference type="GO" id="GO:0006935">
    <property type="term" value="P:chemotaxis"/>
    <property type="evidence" value="ECO:0007669"/>
    <property type="project" value="UniProtKB-ARBA"/>
</dbReference>
<dbReference type="Gene3D" id="1.10.8.500">
    <property type="entry name" value="HAMP domain in histidine kinase"/>
    <property type="match status" value="1"/>
</dbReference>
<feature type="domain" description="HAMP" evidence="7">
    <location>
        <begin position="274"/>
        <end position="312"/>
    </location>
</feature>
<dbReference type="Pfam" id="PF00015">
    <property type="entry name" value="MCPsignal"/>
    <property type="match status" value="1"/>
</dbReference>
<dbReference type="GO" id="GO:0016020">
    <property type="term" value="C:membrane"/>
    <property type="evidence" value="ECO:0007669"/>
    <property type="project" value="UniProtKB-SubCell"/>
</dbReference>
<keyword evidence="5" id="KW-0812">Transmembrane</keyword>
<dbReference type="SMART" id="SM00304">
    <property type="entry name" value="HAMP"/>
    <property type="match status" value="2"/>
</dbReference>
<dbReference type="Gene3D" id="1.20.120.1530">
    <property type="match status" value="1"/>
</dbReference>
<dbReference type="AlphaFoldDB" id="A0A7V3E6K9"/>
<sequence>MKEKIKKILNIKDRTFRRRIEMSFFALSAVSTITIVYALFNLIRLSDNHSETTRQYVIPAEKLNEIYDAFQHQQFNLMKFSIPEFKNQFQDNIAEVQANKKEIAKLIEEFKTVSDDENIKKYTKEIEKTFTEYNNLVVDATLSAAAMQDFEMASTISASSGEEVGNRLKANIQNIFDYLNVKKNNLDKSTKNILQFSIYVVVLMVIIGTLLFLYTFLKTIPSLVKPVGIMLNSIDRFALGDFDEKVDYNQKDEFGQIAQGLNKLREATLEKIKAADRIAEGDLEVEINELSEKDCLSKSFNKMKNNISYLIKEGQNLTQALAEGKSRTRANAENLMGAYKEILTGFNQALDEIYMPLSDAMDVLRKISAGDLTVRLTKEYKGDHQLIKTSINQVTDSLSTAITQVTEAVESTASAANQILSSTEEMASGAQEQSQQTAEVANAVEEMAKTIIETTRNTVAAAEASKGAGEVAREGGIVVLETIEGMNRVADVVKRSADTVIQLGKNSDQIGEIIQVIEDIADQTNLLALNAAIEAARAGEQGRGFAVVADEVRKLAERTTKATKEIASMIKQIQKDTKWAVEAMNEGKSEVEKGREKAEQAGRSLEKIIVESERVVDIISQVAAASEQQSSASEQISKSLESISNVTHQSAAGIQQIARAAEELNNLTLNLQNLVSAFKIERTEEFYKRQGRARGREEKGEMFVKHNGTFHFK</sequence>
<feature type="transmembrane region" description="Helical" evidence="5">
    <location>
        <begin position="196"/>
        <end position="217"/>
    </location>
</feature>
<feature type="domain" description="Methyl-accepting transducer" evidence="6">
    <location>
        <begin position="408"/>
        <end position="644"/>
    </location>
</feature>
<dbReference type="FunFam" id="1.10.287.950:FF:000001">
    <property type="entry name" value="Methyl-accepting chemotaxis sensory transducer"/>
    <property type="match status" value="1"/>
</dbReference>
<dbReference type="SUPFAM" id="SSF58104">
    <property type="entry name" value="Methyl-accepting chemotaxis protein (MCP) signaling domain"/>
    <property type="match status" value="2"/>
</dbReference>
<evidence type="ECO:0000313" key="8">
    <source>
        <dbReference type="EMBL" id="HFI90392.1"/>
    </source>
</evidence>